<dbReference type="InterPro" id="IPR052752">
    <property type="entry name" value="NACHT-WD_repeat"/>
</dbReference>
<dbReference type="CDD" id="cd00200">
    <property type="entry name" value="WD40"/>
    <property type="match status" value="2"/>
</dbReference>
<feature type="compositionally biased region" description="Basic residues" evidence="4">
    <location>
        <begin position="1003"/>
        <end position="1014"/>
    </location>
</feature>
<feature type="repeat" description="WD" evidence="3">
    <location>
        <begin position="1262"/>
        <end position="1294"/>
    </location>
</feature>
<feature type="region of interest" description="Disordered" evidence="4">
    <location>
        <begin position="1522"/>
        <end position="1547"/>
    </location>
</feature>
<dbReference type="EMBL" id="OC916371">
    <property type="protein sequence ID" value="CAD7644053.1"/>
    <property type="molecule type" value="Genomic_DNA"/>
</dbReference>
<dbReference type="Gene3D" id="3.40.50.300">
    <property type="entry name" value="P-loop containing nucleotide triphosphate hydrolases"/>
    <property type="match status" value="1"/>
</dbReference>
<accession>A0A7R9LP05</accession>
<dbReference type="InterPro" id="IPR015943">
    <property type="entry name" value="WD40/YVTN_repeat-like_dom_sf"/>
</dbReference>
<feature type="repeat" description="WD" evidence="3">
    <location>
        <begin position="1219"/>
        <end position="1261"/>
    </location>
</feature>
<feature type="domain" description="NWD1/2-like winged helix-turn-helix" evidence="5">
    <location>
        <begin position="400"/>
        <end position="503"/>
    </location>
</feature>
<dbReference type="EMBL" id="CAJPVJ010001546">
    <property type="protein sequence ID" value="CAG2164913.1"/>
    <property type="molecule type" value="Genomic_DNA"/>
</dbReference>
<proteinExistence type="predicted"/>
<dbReference type="PANTHER" id="PTHR19871:SF28">
    <property type="entry name" value="AAA+ ATPASE DOMAIN-CONTAINING PROTEIN"/>
    <property type="match status" value="1"/>
</dbReference>
<dbReference type="Gene3D" id="2.130.10.10">
    <property type="entry name" value="YVTN repeat-like/Quinoprotein amine dehydrogenase"/>
    <property type="match status" value="4"/>
</dbReference>
<name>A0A7R9LP05_9ACAR</name>
<keyword evidence="7" id="KW-1185">Reference proteome</keyword>
<dbReference type="OrthoDB" id="9990676at2759"/>
<dbReference type="Proteomes" id="UP000728032">
    <property type="component" value="Unassembled WGS sequence"/>
</dbReference>
<feature type="repeat" description="WD" evidence="3">
    <location>
        <begin position="817"/>
        <end position="852"/>
    </location>
</feature>
<gene>
    <name evidence="6" type="ORF">ONB1V03_LOCUS4460</name>
</gene>
<dbReference type="InterPro" id="IPR020472">
    <property type="entry name" value="WD40_PAC1"/>
</dbReference>
<dbReference type="InterPro" id="IPR057588">
    <property type="entry name" value="NWD1/2-like_WH"/>
</dbReference>
<dbReference type="SUPFAM" id="SSF50998">
    <property type="entry name" value="Quinoprotein alcohol dehydrogenase-like"/>
    <property type="match status" value="1"/>
</dbReference>
<evidence type="ECO:0000256" key="3">
    <source>
        <dbReference type="PROSITE-ProRule" id="PRU00221"/>
    </source>
</evidence>
<dbReference type="PROSITE" id="PS50294">
    <property type="entry name" value="WD_REPEATS_REGION"/>
    <property type="match status" value="7"/>
</dbReference>
<dbReference type="InterPro" id="IPR001680">
    <property type="entry name" value="WD40_rpt"/>
</dbReference>
<evidence type="ECO:0000259" key="5">
    <source>
        <dbReference type="Pfam" id="PF25469"/>
    </source>
</evidence>
<dbReference type="PRINTS" id="PR00320">
    <property type="entry name" value="GPROTEINBRPT"/>
</dbReference>
<reference evidence="6" key="1">
    <citation type="submission" date="2020-11" db="EMBL/GenBank/DDBJ databases">
        <authorList>
            <person name="Tran Van P."/>
        </authorList>
    </citation>
    <scope>NUCLEOTIDE SEQUENCE</scope>
</reference>
<feature type="repeat" description="WD" evidence="3">
    <location>
        <begin position="1177"/>
        <end position="1218"/>
    </location>
</feature>
<dbReference type="SMART" id="SM00320">
    <property type="entry name" value="WD40"/>
    <property type="match status" value="13"/>
</dbReference>
<dbReference type="InterPro" id="IPR019775">
    <property type="entry name" value="WD40_repeat_CS"/>
</dbReference>
<feature type="repeat" description="WD" evidence="3">
    <location>
        <begin position="1055"/>
        <end position="1096"/>
    </location>
</feature>
<keyword evidence="2" id="KW-0677">Repeat</keyword>
<dbReference type="PROSITE" id="PS50082">
    <property type="entry name" value="WD_REPEATS_2"/>
    <property type="match status" value="7"/>
</dbReference>
<organism evidence="6">
    <name type="scientific">Oppiella nova</name>
    <dbReference type="NCBI Taxonomy" id="334625"/>
    <lineage>
        <taxon>Eukaryota</taxon>
        <taxon>Metazoa</taxon>
        <taxon>Ecdysozoa</taxon>
        <taxon>Arthropoda</taxon>
        <taxon>Chelicerata</taxon>
        <taxon>Arachnida</taxon>
        <taxon>Acari</taxon>
        <taxon>Acariformes</taxon>
        <taxon>Sarcoptiformes</taxon>
        <taxon>Oribatida</taxon>
        <taxon>Brachypylina</taxon>
        <taxon>Oppioidea</taxon>
        <taxon>Oppiidae</taxon>
        <taxon>Oppiella</taxon>
    </lineage>
</organism>
<evidence type="ECO:0000313" key="6">
    <source>
        <dbReference type="EMBL" id="CAD7644053.1"/>
    </source>
</evidence>
<feature type="repeat" description="WD" evidence="3">
    <location>
        <begin position="728"/>
        <end position="761"/>
    </location>
</feature>
<feature type="region of interest" description="Disordered" evidence="4">
    <location>
        <begin position="992"/>
        <end position="1015"/>
    </location>
</feature>
<protein>
    <recommendedName>
        <fullName evidence="5">NWD1/2-like winged helix-turn-helix domain-containing protein</fullName>
    </recommendedName>
</protein>
<sequence length="1562" mass="172826">MNCWVNFNHSSVSRYFDVTPTTPVSGSITPCEYSPSALQGINQLIDDVICGIRRGNVHYFNISWDGESRPHESEELSTAPTIYTLPGDYIEKFGTTLLNSLKTSIENQLNRTTFEYPAEVICESHSHLCNFKQIMSSIGVSQSIDSDCAPLLQIQKLIVSANSASRHAPIVVMGREGVGKTTLLSQVFTYSAEWLVGGDEVIRIVRHIGQSPGSRYTSELLRNLCLHISLVFGFEAQTTVSYELSALSIWFQDLLKMIETTAENSDLIILLDDMHLLCSSQTTSLLGWMPFNLPANVHLICSVAETAEEVLSLLRSRISADNFIKLAPISSAASFVSTLQCKLRDEKHSLTVHQWAIIRERFSNSWFNQIYSSPLYANLLSSTLLSDWESFYEPTIASIPSDISGVVAHTISDLEERFGSSLVRKICSFLCCTRYGLREAEIFDLVLNDDSADANANTWLAIKEKLSPLWKRYYVLGRSYLNWRNQCISDALRHRYLKDPQKLQSIHQELANAFHSAFNEALNESNGVCKETEVVREADELWYHFLKCGDRHKLKETAILNIDFLMTIVKGNSISYLRSILDIVRSQILDWEIEVLYNMTKQSVHVVSQDANQLAIEILLWLKPFTTNASVSSDTPAISQIKPNAVESGLTQLVNDTYNWCNHLKTPILIPSNSWLNLPMPPQVAMITCTWSSITRAVSTPDSQYLIACEAKMIHFYNLPAKSIIKSFEGHRSTITCLHLSDSGKWLATGSEDTNVNLWEIGFDYEISCKLKHRLNHHIAGVLCVVITHSEDIILSGSEIGAVCAVNVDSGTIVARLEHHKGMITCLGVNSGDDVFVTGSTDCSVAVWSLETFCILNEITLNKPILHMDISLDSTFLLLACEDNSVHVRALTTGTDVHCLKGHSIGAVISYLRFAEDNCRCILGCGDGKLHIYDIHSARLIQTLAAHTEMITAILPQPNDRFLFTCGGNKIVVWNFMLRKVDRDAMAAAAEVSAQKENEKPRSRPSSRKKKKVDNHREPITCVAVSRDGCLAVTGSRDCLVKIWQLSTGETHTTLEGHTGAVTCVDFAPNGLFAVSGSEDKSLRVWGLTLGLIVSTFIEHQNSIVTVKVTADSRRILSVDSMGVHMVWQADNGSQLVVTTKPINNVTLHGNTVFAVSGKNDNSVRFWSSFDCDNEKSVSHSEPITCYTCAYDGQTIITGSQDMSLKVWEVTSAKLTQVLVGHEGSISCVATAPLNASLVISGSQDCNLIVWDMTTGSEQFTLSGHNANVMQVKLTLDGSSAVSASEDNTLQVWDTKASGCRLAIIDMHHNFLSLSFSLNLNAFVIHLANNQLLPIVRYHNNPGKDLILDLPPGTPAGEDKLPAAWRGIVPRDGRQRALLRGNLKREQSFDSFYWDHLLHRGQSVDDFRKIASLCPQQVQSPMGSRDNIWDGSPISGAGFAADRTPTIRPARMISKLIGPKQKMLKKQQSMFACFSEFTNPGANPIIKAQSPLISSQVTTESSNAKLPTIKCLPPSVRPFLGQGLQGRSRSMEETDANNSVSKESNPNENLINVKESGVCIVM</sequence>
<keyword evidence="1 3" id="KW-0853">WD repeat</keyword>
<dbReference type="InterPro" id="IPR036322">
    <property type="entry name" value="WD40_repeat_dom_sf"/>
</dbReference>
<dbReference type="InterPro" id="IPR027417">
    <property type="entry name" value="P-loop_NTPase"/>
</dbReference>
<evidence type="ECO:0000256" key="4">
    <source>
        <dbReference type="SAM" id="MobiDB-lite"/>
    </source>
</evidence>
<dbReference type="InterPro" id="IPR011047">
    <property type="entry name" value="Quinoprotein_ADH-like_sf"/>
</dbReference>
<dbReference type="SUPFAM" id="SSF50978">
    <property type="entry name" value="WD40 repeat-like"/>
    <property type="match status" value="1"/>
</dbReference>
<dbReference type="PROSITE" id="PS00678">
    <property type="entry name" value="WD_REPEATS_1"/>
    <property type="match status" value="3"/>
</dbReference>
<evidence type="ECO:0000256" key="1">
    <source>
        <dbReference type="ARBA" id="ARBA00022574"/>
    </source>
</evidence>
<dbReference type="Pfam" id="PF00400">
    <property type="entry name" value="WD40"/>
    <property type="match status" value="8"/>
</dbReference>
<dbReference type="SUPFAM" id="SSF52540">
    <property type="entry name" value="P-loop containing nucleoside triphosphate hydrolases"/>
    <property type="match status" value="1"/>
</dbReference>
<dbReference type="Pfam" id="PF25469">
    <property type="entry name" value="WHD_NWD1"/>
    <property type="match status" value="1"/>
</dbReference>
<feature type="compositionally biased region" description="Polar residues" evidence="4">
    <location>
        <begin position="1536"/>
        <end position="1547"/>
    </location>
</feature>
<evidence type="ECO:0000313" key="7">
    <source>
        <dbReference type="Proteomes" id="UP000728032"/>
    </source>
</evidence>
<feature type="repeat" description="WD" evidence="3">
    <location>
        <begin position="1013"/>
        <end position="1054"/>
    </location>
</feature>
<dbReference type="PANTHER" id="PTHR19871">
    <property type="entry name" value="BETA TRANSDUCIN-RELATED PROTEIN"/>
    <property type="match status" value="1"/>
</dbReference>
<evidence type="ECO:0000256" key="2">
    <source>
        <dbReference type="ARBA" id="ARBA00022737"/>
    </source>
</evidence>